<dbReference type="SUPFAM" id="SSF56601">
    <property type="entry name" value="beta-lactamase/transpeptidase-like"/>
    <property type="match status" value="1"/>
</dbReference>
<dbReference type="GO" id="GO:0016787">
    <property type="term" value="F:hydrolase activity"/>
    <property type="evidence" value="ECO:0007669"/>
    <property type="project" value="InterPro"/>
</dbReference>
<dbReference type="InterPro" id="IPR001466">
    <property type="entry name" value="Beta-lactam-related"/>
</dbReference>
<feature type="domain" description="Alpha/beta hydrolase fold-3" evidence="2">
    <location>
        <begin position="496"/>
        <end position="602"/>
    </location>
</feature>
<dbReference type="Gene3D" id="3.40.710.10">
    <property type="entry name" value="DD-peptidase/beta-lactamase superfamily"/>
    <property type="match status" value="1"/>
</dbReference>
<organism evidence="3 4">
    <name type="scientific">Fusarium albosuccineum</name>
    <dbReference type="NCBI Taxonomy" id="1237068"/>
    <lineage>
        <taxon>Eukaryota</taxon>
        <taxon>Fungi</taxon>
        <taxon>Dikarya</taxon>
        <taxon>Ascomycota</taxon>
        <taxon>Pezizomycotina</taxon>
        <taxon>Sordariomycetes</taxon>
        <taxon>Hypocreomycetidae</taxon>
        <taxon>Hypocreales</taxon>
        <taxon>Nectriaceae</taxon>
        <taxon>Fusarium</taxon>
        <taxon>Fusarium decemcellulare species complex</taxon>
    </lineage>
</organism>
<feature type="domain" description="Beta-lactamase-related" evidence="1">
    <location>
        <begin position="22"/>
        <end position="391"/>
    </location>
</feature>
<evidence type="ECO:0000313" key="4">
    <source>
        <dbReference type="Proteomes" id="UP000554235"/>
    </source>
</evidence>
<comment type="caution">
    <text evidence="3">The sequence shown here is derived from an EMBL/GenBank/DDBJ whole genome shotgun (WGS) entry which is preliminary data.</text>
</comment>
<evidence type="ECO:0000313" key="3">
    <source>
        <dbReference type="EMBL" id="KAF4464167.1"/>
    </source>
</evidence>
<dbReference type="Pfam" id="PF07859">
    <property type="entry name" value="Abhydrolase_3"/>
    <property type="match status" value="1"/>
</dbReference>
<protein>
    <submittedName>
        <fullName evidence="3">Beta-lactamase</fullName>
    </submittedName>
</protein>
<dbReference type="PANTHER" id="PTHR43283:SF3">
    <property type="entry name" value="BETA-LACTAMASE FAMILY PROTEIN (AFU_ORTHOLOGUE AFUA_5G07500)"/>
    <property type="match status" value="1"/>
</dbReference>
<proteinExistence type="predicted"/>
<name>A0A8H4L793_9HYPO</name>
<gene>
    <name evidence="3" type="ORF">FALBO_8989</name>
</gene>
<accession>A0A8H4L793</accession>
<dbReference type="Gene3D" id="3.40.50.1820">
    <property type="entry name" value="alpha/beta hydrolase"/>
    <property type="match status" value="1"/>
</dbReference>
<sequence>MSSVLSETLKGRLRDIIDVYTAGGADRKIGGLVYSAFRNDGEPIFEHSSGNRGISSDDPMTLDTIFWVASFTKLGTSVACMQLVEQGLLRLDDADQVESICPELRDVKVLTRTSEGKLQLVEKVRKITLRMLLTHTAGFGYAFEDDKLAEFGRPVGADDFSGESAQRINRPLVNQPGERFQYGISMDWVGVIIERVTGKTLDEYFKKGIFQPLGMDSVSFHPSEEAKSNLAYMHRRAADETLSHTDHLYRRPLLAHEEGEKIPCAAGHGCYGKPTEFARLISLLLNDGIDNKTGVRLLKPETVQAMFTDQIGDKPRYSNVCVPVAKPEVANATPLTPMPDDHTEGWGMSFSISHFPEDTGRAAGSGSWEGLANLFWFADRKNNIGTVIASQIHCQPDSSLRRSSLELDRVGEPTNILHLGLEPMATTNEERDAQFKALIDILHSVPHNVFDPFDITRAQYQSAGVEIGVDILIPKRASTKVRPVIITGSSLFPAWFSKWILDFAEEHGAIIISPNYRLLPEVKGRDIMEDMGNFWSWVQSGGPVRHLASVGRSNVGMNLSHMLLVGESAGGYLALQSVLSGFTRPQAIIALYPVVDMQSAHYTEPFQKPIVGVSNYPNKAVDDFLQATSGSSAITEADPPTRLDSAIAVVQNGRFIELLGQEPELFVFERIKLGLLPPREAGKTLLPPLFLLHGEQDTAVPAEGTRKLADLLRKVDPQAKLHVAIQPGDHGFDFTATTRDAWLREGLDFVTGPWLNDKSHI</sequence>
<dbReference type="Pfam" id="PF00144">
    <property type="entry name" value="Beta-lactamase"/>
    <property type="match status" value="1"/>
</dbReference>
<reference evidence="3 4" key="1">
    <citation type="submission" date="2020-01" db="EMBL/GenBank/DDBJ databases">
        <title>Identification and distribution of gene clusters putatively required for synthesis of sphingolipid metabolism inhibitors in phylogenetically diverse species of the filamentous fungus Fusarium.</title>
        <authorList>
            <person name="Kim H.-S."/>
            <person name="Busman M."/>
            <person name="Brown D.W."/>
            <person name="Divon H."/>
            <person name="Uhlig S."/>
            <person name="Proctor R.H."/>
        </authorList>
    </citation>
    <scope>NUCLEOTIDE SEQUENCE [LARGE SCALE GENOMIC DNA]</scope>
    <source>
        <strain evidence="3 4">NRRL 20459</strain>
    </source>
</reference>
<dbReference type="InterPro" id="IPR012338">
    <property type="entry name" value="Beta-lactam/transpept-like"/>
</dbReference>
<keyword evidence="4" id="KW-1185">Reference proteome</keyword>
<dbReference type="Proteomes" id="UP000554235">
    <property type="component" value="Unassembled WGS sequence"/>
</dbReference>
<dbReference type="InterPro" id="IPR050789">
    <property type="entry name" value="Diverse_Enzym_Activities"/>
</dbReference>
<dbReference type="InterPro" id="IPR029058">
    <property type="entry name" value="AB_hydrolase_fold"/>
</dbReference>
<evidence type="ECO:0000259" key="2">
    <source>
        <dbReference type="Pfam" id="PF07859"/>
    </source>
</evidence>
<dbReference type="InterPro" id="IPR013094">
    <property type="entry name" value="AB_hydrolase_3"/>
</dbReference>
<dbReference type="AlphaFoldDB" id="A0A8H4L793"/>
<evidence type="ECO:0000259" key="1">
    <source>
        <dbReference type="Pfam" id="PF00144"/>
    </source>
</evidence>
<dbReference type="SUPFAM" id="SSF53474">
    <property type="entry name" value="alpha/beta-Hydrolases"/>
    <property type="match status" value="1"/>
</dbReference>
<dbReference type="PANTHER" id="PTHR43283">
    <property type="entry name" value="BETA-LACTAMASE-RELATED"/>
    <property type="match status" value="1"/>
</dbReference>
<dbReference type="OrthoDB" id="428260at2759"/>
<dbReference type="EMBL" id="JAADYS010001231">
    <property type="protein sequence ID" value="KAF4464167.1"/>
    <property type="molecule type" value="Genomic_DNA"/>
</dbReference>